<dbReference type="OrthoDB" id="9774591at2"/>
<feature type="domain" description="Aminomethyltransferase C-terminal" evidence="10">
    <location>
        <begin position="298"/>
        <end position="367"/>
    </location>
</feature>
<dbReference type="EC" id="2.1.2.10" evidence="2 7"/>
<dbReference type="InterPro" id="IPR022903">
    <property type="entry name" value="GcvT_bac"/>
</dbReference>
<accession>A0A0B6ES64</accession>
<dbReference type="KEGG" id="csx:CSING_09295"/>
<comment type="function">
    <text evidence="7">The glycine cleavage system catalyzes the degradation of glycine.</text>
</comment>
<proteinExistence type="inferred from homology"/>
<sequence length="370" mass="40514">MTDQLHSPLHAEHEKLGATFTAFGPWDMPLKYDNELDEHRAVRNAAGLFDLSHMGEIWVNGPDAAEFLSYCFISNLTTLKVGKAKYSMICADDGGIMDDLISYRLEETKFLVVPNAGNADAVWEALNERAEGFDVDLKNESRDVAMIAVQGPKALEILVPLVEDTKQQAVMDLPYYAAMTGKVARKYAFICRTGYTGEDGFELIVYNSDAPELWEELLKAGEEYGIKPCGLAARDSLRLEAGMPLYGNELTRDITPVEAGMARAFAKKEQDFVGAEVLRQRAEEGPKAVITGLISSQRRAARAGSEVFVGEKKVGTVTSGQPSPTLGHPVALALLDTAAGLEPGTAVEVDIRGKRYPFEVSALPFYKREK</sequence>
<keyword evidence="3 7" id="KW-0032">Aminotransferase</keyword>
<evidence type="ECO:0000256" key="4">
    <source>
        <dbReference type="ARBA" id="ARBA00022679"/>
    </source>
</evidence>
<comment type="similarity">
    <text evidence="1 7">Belongs to the GcvT family.</text>
</comment>
<reference evidence="11 12" key="1">
    <citation type="journal article" date="2015" name="Genome Announc.">
        <title>Complete Genome Sequence and Annotation of Corynebacterium singulare DSM 44357, Isolated from a Human Semen Specimen.</title>
        <authorList>
            <person name="Merten M."/>
            <person name="Brinkrolf K."/>
            <person name="Albersmeier A."/>
            <person name="Kutter Y."/>
            <person name="Ruckert C."/>
            <person name="Tauch A."/>
        </authorList>
    </citation>
    <scope>NUCLEOTIDE SEQUENCE [LARGE SCALE GENOMIC DNA]</scope>
    <source>
        <strain evidence="11">IBS B52218</strain>
    </source>
</reference>
<dbReference type="InterPro" id="IPR006222">
    <property type="entry name" value="GCVT_N"/>
</dbReference>
<dbReference type="PANTHER" id="PTHR43757:SF2">
    <property type="entry name" value="AMINOMETHYLTRANSFERASE, MITOCHONDRIAL"/>
    <property type="match status" value="1"/>
</dbReference>
<name>A0A0B6ES64_9CORY</name>
<dbReference type="NCBIfam" id="TIGR00528">
    <property type="entry name" value="gcvT"/>
    <property type="match status" value="1"/>
</dbReference>
<dbReference type="GO" id="GO:0019464">
    <property type="term" value="P:glycine decarboxylation via glycine cleavage system"/>
    <property type="evidence" value="ECO:0007669"/>
    <property type="project" value="UniProtKB-UniRule"/>
</dbReference>
<dbReference type="PANTHER" id="PTHR43757">
    <property type="entry name" value="AMINOMETHYLTRANSFERASE"/>
    <property type="match status" value="1"/>
</dbReference>
<dbReference type="GO" id="GO:0005960">
    <property type="term" value="C:glycine cleavage complex"/>
    <property type="evidence" value="ECO:0007669"/>
    <property type="project" value="InterPro"/>
</dbReference>
<evidence type="ECO:0000256" key="7">
    <source>
        <dbReference type="HAMAP-Rule" id="MF_00259"/>
    </source>
</evidence>
<dbReference type="Pfam" id="PF01571">
    <property type="entry name" value="GCV_T"/>
    <property type="match status" value="1"/>
</dbReference>
<protein>
    <recommendedName>
        <fullName evidence="2 7">Aminomethyltransferase</fullName>
        <ecNumber evidence="2 7">2.1.2.10</ecNumber>
    </recommendedName>
    <alternativeName>
        <fullName evidence="5 7">Glycine cleavage system T protein</fullName>
    </alternativeName>
</protein>
<evidence type="ECO:0000256" key="2">
    <source>
        <dbReference type="ARBA" id="ARBA00012616"/>
    </source>
</evidence>
<dbReference type="InterPro" id="IPR028896">
    <property type="entry name" value="GcvT/YgfZ/DmdA"/>
</dbReference>
<evidence type="ECO:0000256" key="3">
    <source>
        <dbReference type="ARBA" id="ARBA00022576"/>
    </source>
</evidence>
<dbReference type="InterPro" id="IPR006223">
    <property type="entry name" value="GcvT"/>
</dbReference>
<gene>
    <name evidence="7 11" type="primary">gcvT</name>
    <name evidence="11" type="ORF">CSING_09295</name>
</gene>
<dbReference type="EMBL" id="CP010827">
    <property type="protein sequence ID" value="AJI79377.1"/>
    <property type="molecule type" value="Genomic_DNA"/>
</dbReference>
<dbReference type="SUPFAM" id="SSF101790">
    <property type="entry name" value="Aminomethyltransferase beta-barrel domain"/>
    <property type="match status" value="1"/>
</dbReference>
<dbReference type="FunFam" id="3.30.70.1400:FF:000001">
    <property type="entry name" value="Aminomethyltransferase"/>
    <property type="match status" value="1"/>
</dbReference>
<dbReference type="InterPro" id="IPR027266">
    <property type="entry name" value="TrmE/GcvT-like"/>
</dbReference>
<dbReference type="GO" id="GO:0004047">
    <property type="term" value="F:aminomethyltransferase activity"/>
    <property type="evidence" value="ECO:0007669"/>
    <property type="project" value="UniProtKB-UniRule"/>
</dbReference>
<evidence type="ECO:0000313" key="12">
    <source>
        <dbReference type="Proteomes" id="UP000031890"/>
    </source>
</evidence>
<evidence type="ECO:0000256" key="1">
    <source>
        <dbReference type="ARBA" id="ARBA00008609"/>
    </source>
</evidence>
<evidence type="ECO:0000256" key="6">
    <source>
        <dbReference type="ARBA" id="ARBA00047665"/>
    </source>
</evidence>
<dbReference type="Gene3D" id="3.30.70.1400">
    <property type="entry name" value="Aminomethyltransferase beta-barrel domains"/>
    <property type="match status" value="1"/>
</dbReference>
<evidence type="ECO:0000259" key="10">
    <source>
        <dbReference type="Pfam" id="PF08669"/>
    </source>
</evidence>
<dbReference type="Pfam" id="PF08669">
    <property type="entry name" value="GCV_T_C"/>
    <property type="match status" value="1"/>
</dbReference>
<comment type="subunit">
    <text evidence="7">The glycine cleavage system is composed of four proteins: P, T, L and H.</text>
</comment>
<dbReference type="Gene3D" id="2.40.30.110">
    <property type="entry name" value="Aminomethyltransferase beta-barrel domains"/>
    <property type="match status" value="1"/>
</dbReference>
<feature type="binding site" evidence="8">
    <location>
        <position position="202"/>
    </location>
    <ligand>
        <name>substrate</name>
    </ligand>
</feature>
<dbReference type="Proteomes" id="UP000031890">
    <property type="component" value="Chromosome"/>
</dbReference>
<keyword evidence="4 7" id="KW-0808">Transferase</keyword>
<dbReference type="AlphaFoldDB" id="A0A0B6ES64"/>
<dbReference type="GO" id="GO:0008483">
    <property type="term" value="F:transaminase activity"/>
    <property type="evidence" value="ECO:0007669"/>
    <property type="project" value="UniProtKB-KW"/>
</dbReference>
<dbReference type="SUPFAM" id="SSF103025">
    <property type="entry name" value="Folate-binding domain"/>
    <property type="match status" value="1"/>
</dbReference>
<evidence type="ECO:0000256" key="5">
    <source>
        <dbReference type="ARBA" id="ARBA00031395"/>
    </source>
</evidence>
<evidence type="ECO:0000313" key="11">
    <source>
        <dbReference type="EMBL" id="AJI79377.1"/>
    </source>
</evidence>
<evidence type="ECO:0000259" key="9">
    <source>
        <dbReference type="Pfam" id="PF01571"/>
    </source>
</evidence>
<dbReference type="InterPro" id="IPR013977">
    <property type="entry name" value="GcvT_C"/>
</dbReference>
<dbReference type="GO" id="GO:0005829">
    <property type="term" value="C:cytosol"/>
    <property type="evidence" value="ECO:0007669"/>
    <property type="project" value="TreeGrafter"/>
</dbReference>
<dbReference type="Gene3D" id="3.30.1360.120">
    <property type="entry name" value="Probable tRNA modification gtpase trme, domain 1"/>
    <property type="match status" value="1"/>
</dbReference>
<dbReference type="STRING" id="161899.CSING_09295"/>
<organism evidence="11 12">
    <name type="scientific">Corynebacterium singulare</name>
    <dbReference type="NCBI Taxonomy" id="161899"/>
    <lineage>
        <taxon>Bacteria</taxon>
        <taxon>Bacillati</taxon>
        <taxon>Actinomycetota</taxon>
        <taxon>Actinomycetes</taxon>
        <taxon>Mycobacteriales</taxon>
        <taxon>Corynebacteriaceae</taxon>
        <taxon>Corynebacterium</taxon>
    </lineage>
</organism>
<dbReference type="HAMAP" id="MF_00259">
    <property type="entry name" value="GcvT"/>
    <property type="match status" value="1"/>
</dbReference>
<dbReference type="NCBIfam" id="NF001567">
    <property type="entry name" value="PRK00389.1"/>
    <property type="match status" value="1"/>
</dbReference>
<comment type="catalytic activity">
    <reaction evidence="6 7">
        <text>N(6)-[(R)-S(8)-aminomethyldihydrolipoyl]-L-lysyl-[protein] + (6S)-5,6,7,8-tetrahydrofolate = N(6)-[(R)-dihydrolipoyl]-L-lysyl-[protein] + (6R)-5,10-methylene-5,6,7,8-tetrahydrofolate + NH4(+)</text>
        <dbReference type="Rhea" id="RHEA:16945"/>
        <dbReference type="Rhea" id="RHEA-COMP:10475"/>
        <dbReference type="Rhea" id="RHEA-COMP:10492"/>
        <dbReference type="ChEBI" id="CHEBI:15636"/>
        <dbReference type="ChEBI" id="CHEBI:28938"/>
        <dbReference type="ChEBI" id="CHEBI:57453"/>
        <dbReference type="ChEBI" id="CHEBI:83100"/>
        <dbReference type="ChEBI" id="CHEBI:83143"/>
        <dbReference type="EC" id="2.1.2.10"/>
    </reaction>
</comment>
<dbReference type="PIRSF" id="PIRSF006487">
    <property type="entry name" value="GcvT"/>
    <property type="match status" value="1"/>
</dbReference>
<feature type="domain" description="GCVT N-terminal" evidence="9">
    <location>
        <begin position="9"/>
        <end position="268"/>
    </location>
</feature>
<dbReference type="RefSeq" id="WP_042531626.1">
    <property type="nucleotide sequence ID" value="NZ_CP010827.1"/>
</dbReference>
<dbReference type="Gene3D" id="4.10.1250.10">
    <property type="entry name" value="Aminomethyltransferase fragment"/>
    <property type="match status" value="1"/>
</dbReference>
<evidence type="ECO:0000256" key="8">
    <source>
        <dbReference type="PIRSR" id="PIRSR006487-1"/>
    </source>
</evidence>
<dbReference type="InterPro" id="IPR029043">
    <property type="entry name" value="GcvT/YgfZ_C"/>
</dbReference>
<dbReference type="HOGENOM" id="CLU_007884_10_2_11"/>